<protein>
    <recommendedName>
        <fullName evidence="6">S-protein homolog</fullName>
    </recommendedName>
</protein>
<comment type="similarity">
    <text evidence="2 6">Belongs to the plant self-incompatibility (S1) protein family.</text>
</comment>
<evidence type="ECO:0000256" key="1">
    <source>
        <dbReference type="ARBA" id="ARBA00004613"/>
    </source>
</evidence>
<organism evidence="7 8">
    <name type="scientific">Quercus suber</name>
    <name type="common">Cork oak</name>
    <dbReference type="NCBI Taxonomy" id="58331"/>
    <lineage>
        <taxon>Eukaryota</taxon>
        <taxon>Viridiplantae</taxon>
        <taxon>Streptophyta</taxon>
        <taxon>Embryophyta</taxon>
        <taxon>Tracheophyta</taxon>
        <taxon>Spermatophyta</taxon>
        <taxon>Magnoliopsida</taxon>
        <taxon>eudicotyledons</taxon>
        <taxon>Gunneridae</taxon>
        <taxon>Pentapetalae</taxon>
        <taxon>rosids</taxon>
        <taxon>fabids</taxon>
        <taxon>Fagales</taxon>
        <taxon>Fagaceae</taxon>
        <taxon>Quercus</taxon>
    </lineage>
</organism>
<name>A0AAW0IZM4_QUESU</name>
<accession>A0AAW0IZM4</accession>
<evidence type="ECO:0000313" key="8">
    <source>
        <dbReference type="Proteomes" id="UP000237347"/>
    </source>
</evidence>
<keyword evidence="8" id="KW-1185">Reference proteome</keyword>
<evidence type="ECO:0000256" key="2">
    <source>
        <dbReference type="ARBA" id="ARBA00005581"/>
    </source>
</evidence>
<comment type="caution">
    <text evidence="7">The sequence shown here is derived from an EMBL/GenBank/DDBJ whole genome shotgun (WGS) entry which is preliminary data.</text>
</comment>
<gene>
    <name evidence="7" type="primary">SPH3_9</name>
    <name evidence="7" type="ORF">CFP56_039269</name>
</gene>
<sequence length="61" mass="6956">MKISNDLENGLVLNLHCQSKNDDLGVHALSKGGTFEFVFLPNYWGSTPSRRWTSMQTRLLM</sequence>
<dbReference type="PANTHER" id="PTHR31232:SF149">
    <property type="entry name" value="S-PROTEIN HOMOLOG"/>
    <property type="match status" value="1"/>
</dbReference>
<dbReference type="EMBL" id="PKMF04000755">
    <property type="protein sequence ID" value="KAK7820070.1"/>
    <property type="molecule type" value="Genomic_DNA"/>
</dbReference>
<keyword evidence="4 6" id="KW-0964">Secreted</keyword>
<dbReference type="Proteomes" id="UP000237347">
    <property type="component" value="Unassembled WGS sequence"/>
</dbReference>
<evidence type="ECO:0000313" key="7">
    <source>
        <dbReference type="EMBL" id="KAK7820070.1"/>
    </source>
</evidence>
<evidence type="ECO:0000256" key="5">
    <source>
        <dbReference type="ARBA" id="ARBA00022729"/>
    </source>
</evidence>
<reference evidence="7 8" key="1">
    <citation type="journal article" date="2018" name="Sci. Data">
        <title>The draft genome sequence of cork oak.</title>
        <authorList>
            <person name="Ramos A.M."/>
            <person name="Usie A."/>
            <person name="Barbosa P."/>
            <person name="Barros P.M."/>
            <person name="Capote T."/>
            <person name="Chaves I."/>
            <person name="Simoes F."/>
            <person name="Abreu I."/>
            <person name="Carrasquinho I."/>
            <person name="Faro C."/>
            <person name="Guimaraes J.B."/>
            <person name="Mendonca D."/>
            <person name="Nobrega F."/>
            <person name="Rodrigues L."/>
            <person name="Saibo N.J.M."/>
            <person name="Varela M.C."/>
            <person name="Egas C."/>
            <person name="Matos J."/>
            <person name="Miguel C.M."/>
            <person name="Oliveira M.M."/>
            <person name="Ricardo C.P."/>
            <person name="Goncalves S."/>
        </authorList>
    </citation>
    <scope>NUCLEOTIDE SEQUENCE [LARGE SCALE GENOMIC DNA]</scope>
    <source>
        <strain evidence="8">cv. HL8</strain>
    </source>
</reference>
<keyword evidence="5" id="KW-0732">Signal</keyword>
<evidence type="ECO:0000256" key="3">
    <source>
        <dbReference type="ARBA" id="ARBA00022471"/>
    </source>
</evidence>
<dbReference type="AlphaFoldDB" id="A0AAW0IZM4"/>
<evidence type="ECO:0000256" key="4">
    <source>
        <dbReference type="ARBA" id="ARBA00022525"/>
    </source>
</evidence>
<evidence type="ECO:0000256" key="6">
    <source>
        <dbReference type="RuleBase" id="RU367044"/>
    </source>
</evidence>
<dbReference type="PANTHER" id="PTHR31232">
    <property type="match status" value="1"/>
</dbReference>
<proteinExistence type="inferred from homology"/>
<dbReference type="GO" id="GO:0060320">
    <property type="term" value="P:rejection of self pollen"/>
    <property type="evidence" value="ECO:0007669"/>
    <property type="project" value="UniProtKB-KW"/>
</dbReference>
<dbReference type="InterPro" id="IPR010264">
    <property type="entry name" value="Self-incomp_S1"/>
</dbReference>
<keyword evidence="3 6" id="KW-0713">Self-incompatibility</keyword>
<dbReference type="GO" id="GO:0005576">
    <property type="term" value="C:extracellular region"/>
    <property type="evidence" value="ECO:0007669"/>
    <property type="project" value="UniProtKB-SubCell"/>
</dbReference>
<comment type="subcellular location">
    <subcellularLocation>
        <location evidence="1 6">Secreted</location>
    </subcellularLocation>
</comment>
<dbReference type="Pfam" id="PF05938">
    <property type="entry name" value="Self-incomp_S1"/>
    <property type="match status" value="1"/>
</dbReference>